<accession>A0ABC8UUY2</accession>
<gene>
    <name evidence="1" type="ORF">ILEXP_LOCUS55208</name>
</gene>
<dbReference type="PANTHER" id="PTHR34204:SF2">
    <property type="entry name" value="RNA-BINDING ASCH DOMAIN PROTEIN"/>
    <property type="match status" value="1"/>
</dbReference>
<name>A0ABC8UUY2_9AQUA</name>
<keyword evidence="2" id="KW-1185">Reference proteome</keyword>
<comment type="caution">
    <text evidence="1">The sequence shown here is derived from an EMBL/GenBank/DDBJ whole genome shotgun (WGS) entry which is preliminary data.</text>
</comment>
<evidence type="ECO:0000313" key="1">
    <source>
        <dbReference type="EMBL" id="CAK9184860.1"/>
    </source>
</evidence>
<reference evidence="1 2" key="1">
    <citation type="submission" date="2024-02" db="EMBL/GenBank/DDBJ databases">
        <authorList>
            <person name="Vignale AGUSTIN F."/>
            <person name="Sosa J E."/>
            <person name="Modenutti C."/>
        </authorList>
    </citation>
    <scope>NUCLEOTIDE SEQUENCE [LARGE SCALE GENOMIC DNA]</scope>
</reference>
<organism evidence="1 2">
    <name type="scientific">Ilex paraguariensis</name>
    <name type="common">yerba mate</name>
    <dbReference type="NCBI Taxonomy" id="185542"/>
    <lineage>
        <taxon>Eukaryota</taxon>
        <taxon>Viridiplantae</taxon>
        <taxon>Streptophyta</taxon>
        <taxon>Embryophyta</taxon>
        <taxon>Tracheophyta</taxon>
        <taxon>Spermatophyta</taxon>
        <taxon>Magnoliopsida</taxon>
        <taxon>eudicotyledons</taxon>
        <taxon>Gunneridae</taxon>
        <taxon>Pentapetalae</taxon>
        <taxon>asterids</taxon>
        <taxon>campanulids</taxon>
        <taxon>Aquifoliales</taxon>
        <taxon>Aquifoliaceae</taxon>
        <taxon>Ilex</taxon>
    </lineage>
</organism>
<dbReference type="PANTHER" id="PTHR34204">
    <property type="entry name" value="RNA-BINDING ASCH DOMAIN PROTEIN"/>
    <property type="match status" value="1"/>
</dbReference>
<dbReference type="InterPro" id="IPR015947">
    <property type="entry name" value="PUA-like_sf"/>
</dbReference>
<protein>
    <submittedName>
        <fullName evidence="1">Uncharacterized protein</fullName>
    </submittedName>
</protein>
<sequence>MLQAESLAKVLPGVETVEEGVKIYRKFYSLEKEKSNGVLAICVTKPALQLYNFMASMLLVGLLTL</sequence>
<evidence type="ECO:0000313" key="2">
    <source>
        <dbReference type="Proteomes" id="UP001642360"/>
    </source>
</evidence>
<dbReference type="SUPFAM" id="SSF88697">
    <property type="entry name" value="PUA domain-like"/>
    <property type="match status" value="1"/>
</dbReference>
<dbReference type="EMBL" id="CAUOFW020009113">
    <property type="protein sequence ID" value="CAK9184860.1"/>
    <property type="molecule type" value="Genomic_DNA"/>
</dbReference>
<dbReference type="Gene3D" id="2.30.130.30">
    <property type="entry name" value="Hypothetical protein"/>
    <property type="match status" value="1"/>
</dbReference>
<dbReference type="Proteomes" id="UP001642360">
    <property type="component" value="Unassembled WGS sequence"/>
</dbReference>
<proteinExistence type="predicted"/>
<dbReference type="AlphaFoldDB" id="A0ABC8UUY2"/>